<feature type="region of interest" description="Disordered" evidence="1">
    <location>
        <begin position="560"/>
        <end position="606"/>
    </location>
</feature>
<feature type="region of interest" description="Disordered" evidence="1">
    <location>
        <begin position="2149"/>
        <end position="2170"/>
    </location>
</feature>
<feature type="compositionally biased region" description="Basic and acidic residues" evidence="1">
    <location>
        <begin position="1152"/>
        <end position="1163"/>
    </location>
</feature>
<feature type="compositionally biased region" description="Basic and acidic residues" evidence="1">
    <location>
        <begin position="242"/>
        <end position="257"/>
    </location>
</feature>
<feature type="region of interest" description="Disordered" evidence="1">
    <location>
        <begin position="124"/>
        <end position="364"/>
    </location>
</feature>
<feature type="region of interest" description="Disordered" evidence="1">
    <location>
        <begin position="854"/>
        <end position="925"/>
    </location>
</feature>
<feature type="region of interest" description="Disordered" evidence="1">
    <location>
        <begin position="1503"/>
        <end position="1570"/>
    </location>
</feature>
<feature type="region of interest" description="Disordered" evidence="1">
    <location>
        <begin position="1758"/>
        <end position="1781"/>
    </location>
</feature>
<evidence type="ECO:0008006" key="3">
    <source>
        <dbReference type="Google" id="ProtNLM"/>
    </source>
</evidence>
<feature type="compositionally biased region" description="Basic and acidic residues" evidence="1">
    <location>
        <begin position="1407"/>
        <end position="1418"/>
    </location>
</feature>
<feature type="compositionally biased region" description="Low complexity" evidence="1">
    <location>
        <begin position="156"/>
        <end position="166"/>
    </location>
</feature>
<feature type="region of interest" description="Disordered" evidence="1">
    <location>
        <begin position="1883"/>
        <end position="1919"/>
    </location>
</feature>
<protein>
    <recommendedName>
        <fullName evidence="3">Phosphoglycerate mutase family protein</fullName>
    </recommendedName>
</protein>
<evidence type="ECO:0000313" key="2">
    <source>
        <dbReference type="EMBL" id="CEL64924.1"/>
    </source>
</evidence>
<feature type="compositionally biased region" description="Basic and acidic residues" evidence="1">
    <location>
        <begin position="1900"/>
        <end position="1916"/>
    </location>
</feature>
<feature type="compositionally biased region" description="Polar residues" evidence="1">
    <location>
        <begin position="460"/>
        <end position="473"/>
    </location>
</feature>
<dbReference type="EMBL" id="LN714477">
    <property type="protein sequence ID" value="CEL64924.1"/>
    <property type="molecule type" value="Genomic_DNA"/>
</dbReference>
<feature type="compositionally biased region" description="Basic and acidic residues" evidence="1">
    <location>
        <begin position="2056"/>
        <end position="2079"/>
    </location>
</feature>
<feature type="region of interest" description="Disordered" evidence="1">
    <location>
        <begin position="1794"/>
        <end position="1846"/>
    </location>
</feature>
<feature type="compositionally biased region" description="Low complexity" evidence="1">
    <location>
        <begin position="1812"/>
        <end position="1827"/>
    </location>
</feature>
<feature type="region of interest" description="Disordered" evidence="1">
    <location>
        <begin position="2052"/>
        <end position="2080"/>
    </location>
</feature>
<feature type="compositionally biased region" description="Basic and acidic residues" evidence="1">
    <location>
        <begin position="1690"/>
        <end position="1701"/>
    </location>
</feature>
<name>A0A0F7U592_NEOCL</name>
<feature type="compositionally biased region" description="Basic and acidic residues" evidence="1">
    <location>
        <begin position="1519"/>
        <end position="1561"/>
    </location>
</feature>
<feature type="compositionally biased region" description="Low complexity" evidence="1">
    <location>
        <begin position="285"/>
        <end position="314"/>
    </location>
</feature>
<feature type="compositionally biased region" description="Low complexity" evidence="1">
    <location>
        <begin position="586"/>
        <end position="601"/>
    </location>
</feature>
<accession>A0A0F7U592</accession>
<feature type="compositionally biased region" description="Low complexity" evidence="1">
    <location>
        <begin position="520"/>
        <end position="539"/>
    </location>
</feature>
<feature type="compositionally biased region" description="Basic and acidic residues" evidence="1">
    <location>
        <begin position="141"/>
        <end position="155"/>
    </location>
</feature>
<proteinExistence type="predicted"/>
<feature type="compositionally biased region" description="Basic and acidic residues" evidence="1">
    <location>
        <begin position="411"/>
        <end position="421"/>
    </location>
</feature>
<feature type="compositionally biased region" description="Basic and acidic residues" evidence="1">
    <location>
        <begin position="2154"/>
        <end position="2170"/>
    </location>
</feature>
<feature type="compositionally biased region" description="Basic and acidic residues" evidence="1">
    <location>
        <begin position="1080"/>
        <end position="1113"/>
    </location>
</feature>
<feature type="region of interest" description="Disordered" evidence="1">
    <location>
        <begin position="387"/>
        <end position="421"/>
    </location>
</feature>
<feature type="region of interest" description="Disordered" evidence="1">
    <location>
        <begin position="1039"/>
        <end position="1123"/>
    </location>
</feature>
<organism evidence="2">
    <name type="scientific">Neospora caninum (strain Liverpool)</name>
    <dbReference type="NCBI Taxonomy" id="572307"/>
    <lineage>
        <taxon>Eukaryota</taxon>
        <taxon>Sar</taxon>
        <taxon>Alveolata</taxon>
        <taxon>Apicomplexa</taxon>
        <taxon>Conoidasida</taxon>
        <taxon>Coccidia</taxon>
        <taxon>Eucoccidiorida</taxon>
        <taxon>Eimeriorina</taxon>
        <taxon>Sarcocystidae</taxon>
        <taxon>Neospora</taxon>
    </lineage>
</organism>
<feature type="compositionally biased region" description="Basic and acidic residues" evidence="1">
    <location>
        <begin position="721"/>
        <end position="733"/>
    </location>
</feature>
<feature type="compositionally biased region" description="Basic and acidic residues" evidence="1">
    <location>
        <begin position="871"/>
        <end position="882"/>
    </location>
</feature>
<feature type="compositionally biased region" description="Low complexity" evidence="1">
    <location>
        <begin position="1333"/>
        <end position="1350"/>
    </location>
</feature>
<feature type="region of interest" description="Disordered" evidence="1">
    <location>
        <begin position="1653"/>
        <end position="1715"/>
    </location>
</feature>
<feature type="region of interest" description="Disordered" evidence="1">
    <location>
        <begin position="509"/>
        <end position="539"/>
    </location>
</feature>
<sequence>MANPRLLAPCGESPASCLVAPKSAAPRPAREALLSGCSFAASRDASIQCAAPPATAPGRMPNALPAQKGKNVDSTAAATPESSALAAEMLRQGLFSVRVAGRYRAELIGACLFMRHGARTPKENLLISAGPDSRRPSPSVDRAESPSEEDSRKIDSSSSKLQKSESAVAADDLEPQAKRLQEAGEGGDMRVQNSVQNGEPPCGERPRVSRDVAGGKPAASPDLLAADTQVDLETPHSAGGFPRRDTPGLVCGDREGDLEVSNGPENVFLGDVAGPRAQMLRPETGAPLSASSPVSAPDSGAPSAGCPSPAADPGCKTAKSAAPATGTERRAAALAAAGTDGAHFASASREISPPSSVLACSEATADATAGASAAPCLGAEKRLEGTARGVVASLPETVEERGGAGRATSRPPKESSLEKRGTCESFSVATGGGRVRASCVDPACMQPDGSAAFPGDSLRKNATGTKRKANSTPGVCTCGLVSTGTPGAQPGSGRFHTQSRTSTLPFLASLPVPVSPQSPDPTSTASSSSSTPISSRSRSCSSGTEALVACASAHTWRAASPGNFERGPEGRPPACAQNDGFDKAFPAESSPSGSPSRAPPGDGRAVSSLASVLPGSHAAEISARTGAPLAPVRALASSPSAWPFNCAPGLLTAAGWQQAACIGCALRRTQRIILRNAFLRERLAKLEREEAQEGGQQTLRSLHTQEPHSGETQRACRRHRGSDSPRGPRETLQREAWQQTDSACAGAPTKVASQSGGSSALSPLASACARTCAGESSLAAPEPAVSWLSQSDTLSLHCVEPSCSSISNWESSMASVLHVSAGVSPANSSDPPRPGDPSCTLACRQSDSGVRIRSFAGDRQPVCPSVSARDPPLREGEMRDRTSPVSGRPRGESDRQVPPGSSETPPLSAVAPRAPPSPSAVSGELGECSLSGLASARERPENAPSRGVAGDALEGAAFVLNRHASLFLCSTESLRCQQTAAGVLAGLLHGPAIFRESQGGCACAASGDRPSWSLQKNTACLPLDTCNESPSALLVTPASGQSAAPRHVGQATSSVEERLAPGGKNPSGAACLDAATRGTTEAKEELGGDATHREAEMRTGRSSLCKENKRGSEEAPADWRAGKEAVASCGDGDRVEKQCVEINGKEALIAGGREHPRDGKERNASNSRDLCSREEAGNPPGPARSSFPFASGLPLSSATSDFPSLHVAASGSPLAFALKAKSQIVKLLKQRTLAQSACYQRACMQLRAESDLLRQLTGWEEKAGLKVMKKFVSSYSTYLFHGVPPPPLSNGAFHFAPGAPDAPTTASFATSCGDISRQSSVLSHFDEAHAASASPASFSQQRSSSPSQVAGILGPRRAARSEEPSEGEETGERAGGGSEGSRDPREADANGARDSGAGGKSGEQGEDLERKPEARERQLPQGEGEDSQCKEGSGEKETPGGAASASLLQAIFLGADVITRLQFGEEEEVGWRAGGISLLELTGRLEQMADWCLAREESCHAQRPQESQAAQACGATRPGAEDTRKDGEREVELETETGRNAEGREGETDISTKGEEERADEHEEAADSQPPLLQIFVTHQSALLALQGALGVQTEDLHVPPFGCYISAELLRLCPSSAGDEWSSGCVWEEADGGAQERPDGRRDTTERVERTFLQKEEREALPRPPRPAVSSAPTGEDGRCAADLPVPDGEARDHTPRDSDLDGAGENKSGDPCSSFSPLHAISGCETQLFCASTPRNALVSESSISRSLASNIASLEAESAEGSRTPANEKKSARYPSSARKADFLHLSSSASSCTPAKASPSSRPFPDVSSLPSSPSGPSSRRPLAFPHPLLERRTSPQPIEARKKHPGCLVRWTFNGVHPVVLPPSLRCRLPIQRLSSFADSSGASFPSPARSARRSTSERETTRENEGRERSAQLADRLQQALQERGERLYALQHCAAAAEYAAADAQVRSALAEEDNLSLCRSASPRLKHGEGGVRTQEELTGGLERHGCVMQGLSEGGNRKGDACCSASQVRPVDPSELTQFLCRRMPCFCFHCLQRAERRLGIRRQRKEKGESETTRLAETEPGKKTEEEGSRLTTKCARQFEEETQDKDYVYDEDELDLETCNIVELDRLVAFLDERVAKYGMPIPIGDDSRRHRELVFHGLAGGPKDDAEGKRRDAKQATR</sequence>
<feature type="region of interest" description="Disordered" evidence="1">
    <location>
        <begin position="1333"/>
        <end position="1442"/>
    </location>
</feature>
<feature type="compositionally biased region" description="Basic and acidic residues" evidence="1">
    <location>
        <begin position="1427"/>
        <end position="1438"/>
    </location>
</feature>
<reference evidence="2" key="1">
    <citation type="journal article" date="2015" name="PLoS ONE">
        <title>Comprehensive Evaluation of Toxoplasma gondii VEG and Neospora caninum LIV Genomes with Tachyzoite Stage Transcriptome and Proteome Defines Novel Transcript Features.</title>
        <authorList>
            <person name="Ramaprasad A."/>
            <person name="Mourier T."/>
            <person name="Naeem R."/>
            <person name="Malas T.B."/>
            <person name="Moussa E."/>
            <person name="Panigrahi A."/>
            <person name="Vermont S.J."/>
            <person name="Otto T.D."/>
            <person name="Wastling J."/>
            <person name="Pain A."/>
        </authorList>
    </citation>
    <scope>NUCLEOTIDE SEQUENCE</scope>
    <source>
        <strain evidence="2">Liverpool</strain>
    </source>
</reference>
<feature type="compositionally biased region" description="Low complexity" evidence="1">
    <location>
        <begin position="1885"/>
        <end position="1895"/>
    </location>
</feature>
<gene>
    <name evidence="2" type="ORF">BN1204_007910</name>
</gene>
<feature type="region of interest" description="Disordered" evidence="1">
    <location>
        <begin position="689"/>
        <end position="758"/>
    </location>
</feature>
<feature type="region of interest" description="Disordered" evidence="1">
    <location>
        <begin position="1150"/>
        <end position="1188"/>
    </location>
</feature>
<feature type="compositionally biased region" description="Basic and acidic residues" evidence="1">
    <location>
        <begin position="1653"/>
        <end position="1662"/>
    </location>
</feature>
<feature type="compositionally biased region" description="Low complexity" evidence="1">
    <location>
        <begin position="332"/>
        <end position="347"/>
    </location>
</feature>
<evidence type="ECO:0000256" key="1">
    <source>
        <dbReference type="SAM" id="MobiDB-lite"/>
    </source>
</evidence>
<feature type="region of interest" description="Disordered" evidence="1">
    <location>
        <begin position="452"/>
        <end position="473"/>
    </location>
</feature>
<feature type="compositionally biased region" description="Polar residues" evidence="1">
    <location>
        <begin position="1794"/>
        <end position="1805"/>
    </location>
</feature>